<accession>A0A816W7N6</accession>
<feature type="chain" id="PRO_5032569933" evidence="1">
    <location>
        <begin position="41"/>
        <end position="150"/>
    </location>
</feature>
<proteinExistence type="predicted"/>
<reference evidence="2" key="1">
    <citation type="submission" date="2021-01" db="EMBL/GenBank/DDBJ databases">
        <authorList>
            <consortium name="Genoscope - CEA"/>
            <person name="William W."/>
        </authorList>
    </citation>
    <scope>NUCLEOTIDE SEQUENCE</scope>
</reference>
<gene>
    <name evidence="2" type="ORF">DARMORV10_A03P48380.1</name>
</gene>
<keyword evidence="1" id="KW-0732">Signal</keyword>
<dbReference type="AlphaFoldDB" id="A0A816W7N6"/>
<evidence type="ECO:0000313" key="2">
    <source>
        <dbReference type="EMBL" id="CAF2129755.1"/>
    </source>
</evidence>
<feature type="signal peptide" evidence="1">
    <location>
        <begin position="1"/>
        <end position="40"/>
    </location>
</feature>
<organism evidence="2">
    <name type="scientific">Brassica napus</name>
    <name type="common">Rape</name>
    <dbReference type="NCBI Taxonomy" id="3708"/>
    <lineage>
        <taxon>Eukaryota</taxon>
        <taxon>Viridiplantae</taxon>
        <taxon>Streptophyta</taxon>
        <taxon>Embryophyta</taxon>
        <taxon>Tracheophyta</taxon>
        <taxon>Spermatophyta</taxon>
        <taxon>Magnoliopsida</taxon>
        <taxon>eudicotyledons</taxon>
        <taxon>Gunneridae</taxon>
        <taxon>Pentapetalae</taxon>
        <taxon>rosids</taxon>
        <taxon>malvids</taxon>
        <taxon>Brassicales</taxon>
        <taxon>Brassicaceae</taxon>
        <taxon>Brassiceae</taxon>
        <taxon>Brassica</taxon>
    </lineage>
</organism>
<sequence length="150" mass="16897">MSGKKQVMAAGMVVVAGSHPWNSLIQALLLISLSFPAALTDQEISETYLAWPTLEHILIRENSKLEVKNFLIWLLVITPKSLEVPVIDENLRYPGGDLLGVTAQWYSHIERKQFWDPQHCQNIFLLETHGRNSQRLMSPQDGICVLFGSG</sequence>
<dbReference type="EMBL" id="HG994357">
    <property type="protein sequence ID" value="CAF2129755.1"/>
    <property type="molecule type" value="Genomic_DNA"/>
</dbReference>
<dbReference type="Proteomes" id="UP001295469">
    <property type="component" value="Chromosome A03"/>
</dbReference>
<name>A0A816W7N6_BRANA</name>
<evidence type="ECO:0000256" key="1">
    <source>
        <dbReference type="SAM" id="SignalP"/>
    </source>
</evidence>
<feature type="non-terminal residue" evidence="2">
    <location>
        <position position="1"/>
    </location>
</feature>
<protein>
    <submittedName>
        <fullName evidence="2">(rape) hypothetical protein</fullName>
    </submittedName>
</protein>